<evidence type="ECO:0000313" key="2">
    <source>
        <dbReference type="EnsemblMetazoa" id="AQUA000059-PA"/>
    </source>
</evidence>
<feature type="compositionally biased region" description="Polar residues" evidence="1">
    <location>
        <begin position="1"/>
        <end position="12"/>
    </location>
</feature>
<keyword evidence="3" id="KW-1185">Reference proteome</keyword>
<dbReference type="Proteomes" id="UP000076407">
    <property type="component" value="Unassembled WGS sequence"/>
</dbReference>
<evidence type="ECO:0000313" key="3">
    <source>
        <dbReference type="Proteomes" id="UP000076407"/>
    </source>
</evidence>
<dbReference type="VEuPathDB" id="VectorBase:AQUA000059"/>
<accession>A0A182WRA7</accession>
<feature type="region of interest" description="Disordered" evidence="1">
    <location>
        <begin position="1"/>
        <end position="22"/>
    </location>
</feature>
<name>A0A182WRA7_ANOQN</name>
<organism evidence="2 3">
    <name type="scientific">Anopheles quadriannulatus</name>
    <name type="common">Mosquito</name>
    <dbReference type="NCBI Taxonomy" id="34691"/>
    <lineage>
        <taxon>Eukaryota</taxon>
        <taxon>Metazoa</taxon>
        <taxon>Ecdysozoa</taxon>
        <taxon>Arthropoda</taxon>
        <taxon>Hexapoda</taxon>
        <taxon>Insecta</taxon>
        <taxon>Pterygota</taxon>
        <taxon>Neoptera</taxon>
        <taxon>Endopterygota</taxon>
        <taxon>Diptera</taxon>
        <taxon>Nematocera</taxon>
        <taxon>Culicoidea</taxon>
        <taxon>Culicidae</taxon>
        <taxon>Anophelinae</taxon>
        <taxon>Anopheles</taxon>
    </lineage>
</organism>
<reference evidence="2" key="1">
    <citation type="submission" date="2020-05" db="UniProtKB">
        <authorList>
            <consortium name="EnsemblMetazoa"/>
        </authorList>
    </citation>
    <scope>IDENTIFICATION</scope>
    <source>
        <strain evidence="2">SANGQUA</strain>
    </source>
</reference>
<dbReference type="AlphaFoldDB" id="A0A182WRA7"/>
<dbReference type="EnsemblMetazoa" id="AQUA000059-RA">
    <property type="protein sequence ID" value="AQUA000059-PA"/>
    <property type="gene ID" value="AQUA000059"/>
</dbReference>
<protein>
    <submittedName>
        <fullName evidence="2">Uncharacterized protein</fullName>
    </submittedName>
</protein>
<proteinExistence type="predicted"/>
<sequence length="64" mass="7218">RRGRNGTHQSGPVHTVPRVLSRSQSRWRTVTAGWCVLRARNASIRAIYYAQQIRADDNGDDVPS</sequence>
<evidence type="ECO:0000256" key="1">
    <source>
        <dbReference type="SAM" id="MobiDB-lite"/>
    </source>
</evidence>